<dbReference type="AlphaFoldDB" id="A0A0M0K0K0"/>
<keyword evidence="5 7" id="KW-0472">Membrane</keyword>
<feature type="transmembrane region" description="Helical" evidence="7">
    <location>
        <begin position="484"/>
        <end position="509"/>
    </location>
</feature>
<organism evidence="9 10">
    <name type="scientific">Chrysochromulina tobinii</name>
    <dbReference type="NCBI Taxonomy" id="1460289"/>
    <lineage>
        <taxon>Eukaryota</taxon>
        <taxon>Haptista</taxon>
        <taxon>Haptophyta</taxon>
        <taxon>Prymnesiophyceae</taxon>
        <taxon>Prymnesiales</taxon>
        <taxon>Chrysochromulinaceae</taxon>
        <taxon>Chrysochromulina</taxon>
    </lineage>
</organism>
<evidence type="ECO:0000313" key="9">
    <source>
        <dbReference type="EMBL" id="KOO32107.1"/>
    </source>
</evidence>
<dbReference type="Proteomes" id="UP000037460">
    <property type="component" value="Unassembled WGS sequence"/>
</dbReference>
<evidence type="ECO:0000256" key="5">
    <source>
        <dbReference type="ARBA" id="ARBA00023136"/>
    </source>
</evidence>
<feature type="transmembrane region" description="Helical" evidence="7">
    <location>
        <begin position="158"/>
        <end position="177"/>
    </location>
</feature>
<feature type="transmembrane region" description="Helical" evidence="7">
    <location>
        <begin position="390"/>
        <end position="411"/>
    </location>
</feature>
<evidence type="ECO:0000256" key="3">
    <source>
        <dbReference type="ARBA" id="ARBA00022692"/>
    </source>
</evidence>
<evidence type="ECO:0000256" key="8">
    <source>
        <dbReference type="SAM" id="MobiDB-lite"/>
    </source>
</evidence>
<evidence type="ECO:0000256" key="6">
    <source>
        <dbReference type="ARBA" id="ARBA00023180"/>
    </source>
</evidence>
<dbReference type="GO" id="GO:0005886">
    <property type="term" value="C:plasma membrane"/>
    <property type="evidence" value="ECO:0007669"/>
    <property type="project" value="UniProtKB-SubCell"/>
</dbReference>
<feature type="compositionally biased region" description="Gly residues" evidence="8">
    <location>
        <begin position="681"/>
        <end position="693"/>
    </location>
</feature>
<dbReference type="Pfam" id="PF04515">
    <property type="entry name" value="Choline_transpo"/>
    <property type="match status" value="1"/>
</dbReference>
<comment type="subcellular location">
    <subcellularLocation>
        <location evidence="7">Cell membrane</location>
        <topology evidence="7">Multi-pass membrane protein</topology>
    </subcellularLocation>
    <subcellularLocation>
        <location evidence="1">Membrane</location>
        <topology evidence="1">Multi-pass membrane protein</topology>
    </subcellularLocation>
</comment>
<sequence length="693" mass="73822">MLERDNDPSQFICTGRYYGSQRARCRLGDGGDGASAASFSSHDGSLQCAFGPSSLPPTSALYHQPYGRSQIELCNDQRSDCEVCFPPYSSAPVATFCMPDPRHALRTFAAVVTAVGASAASVADAARGDDGVPSEEELLRLRESVHSLPSLVYEDLALSWPVVLGCIATTIVFYLIWMMALRACAHTMVWLIIGAIGAGLGVGAFCVYEVHAEMRASARYGRAGEEVYTQRADVLHVCFYFLAVFGCLYALCVLWLRAKIVIAVKVMKEATKVIDAHPVLLLLPMLILGLMVLFAAYALVVALLIVSLGDLIYGEPGYGHLYLSDRLWGCLVGHLAGCFWVLVFVRHVQHATVAGTVAAWYFSPDRSQLHPCCPVATQLRIAVSRHAGSIACGSLLISLLQLLQLCVALVIKRLSSLAGDSSLAKLACCCAICCLGCVDRSVRYLSRQAYVLMMVQGTPFCSSAIEALSLLTKHMVKVALVRSIGSAFLLLGKLFVTAAAATVGALWMITQPPYADELYSIWPPVIAIAIGAWIVSYGFMSVFNMAVDAIFLCYVLDLERSAHGAPAQHCDASLQELLEPHPAVEHSHGEVREVAEGLPAVVTIASRGPARRPVPGAGNPFGVPIGRPIGGAPAAGIPLGPLPSAWPSFDRFGIPVGIPLSPRSNAAAGVEMHEMEPPRGPGRGRGGGGAGYV</sequence>
<feature type="transmembrane region" description="Helical" evidence="7">
    <location>
        <begin position="234"/>
        <end position="258"/>
    </location>
</feature>
<comment type="function">
    <text evidence="7">Choline transporter.</text>
</comment>
<name>A0A0M0K0K0_9EUKA</name>
<dbReference type="InterPro" id="IPR007603">
    <property type="entry name" value="Choline_transptr-like"/>
</dbReference>
<proteinExistence type="inferred from homology"/>
<dbReference type="EMBL" id="JWZX01001848">
    <property type="protein sequence ID" value="KOO32107.1"/>
    <property type="molecule type" value="Genomic_DNA"/>
</dbReference>
<dbReference type="PANTHER" id="PTHR12385">
    <property type="entry name" value="CHOLINE TRANSPORTER-LIKE (SLC FAMILY 44)"/>
    <property type="match status" value="1"/>
</dbReference>
<evidence type="ECO:0000256" key="4">
    <source>
        <dbReference type="ARBA" id="ARBA00022989"/>
    </source>
</evidence>
<feature type="transmembrane region" description="Helical" evidence="7">
    <location>
        <begin position="449"/>
        <end position="472"/>
    </location>
</feature>
<protein>
    <recommendedName>
        <fullName evidence="7">Choline transporter-like protein</fullName>
    </recommendedName>
</protein>
<evidence type="ECO:0000313" key="10">
    <source>
        <dbReference type="Proteomes" id="UP000037460"/>
    </source>
</evidence>
<keyword evidence="4 7" id="KW-1133">Transmembrane helix</keyword>
<dbReference type="GO" id="GO:0022857">
    <property type="term" value="F:transmembrane transporter activity"/>
    <property type="evidence" value="ECO:0007669"/>
    <property type="project" value="UniProtKB-UniRule"/>
</dbReference>
<accession>A0A0M0K0K0</accession>
<dbReference type="OrthoDB" id="420519at2759"/>
<feature type="transmembrane region" description="Helical" evidence="7">
    <location>
        <begin position="521"/>
        <end position="540"/>
    </location>
</feature>
<dbReference type="PANTHER" id="PTHR12385:SF14">
    <property type="entry name" value="CHOLINE TRANSPORTER-LIKE 2"/>
    <property type="match status" value="1"/>
</dbReference>
<keyword evidence="3 7" id="KW-0812">Transmembrane</keyword>
<comment type="caution">
    <text evidence="9">The sequence shown here is derived from an EMBL/GenBank/DDBJ whole genome shotgun (WGS) entry which is preliminary data.</text>
</comment>
<keyword evidence="6" id="KW-0325">Glycoprotein</keyword>
<evidence type="ECO:0000256" key="2">
    <source>
        <dbReference type="ARBA" id="ARBA00007168"/>
    </source>
</evidence>
<reference evidence="10" key="1">
    <citation type="journal article" date="2015" name="PLoS Genet.">
        <title>Genome Sequence and Transcriptome Analyses of Chrysochromulina tobin: Metabolic Tools for Enhanced Algal Fitness in the Prominent Order Prymnesiales (Haptophyceae).</title>
        <authorList>
            <person name="Hovde B.T."/>
            <person name="Deodato C.R."/>
            <person name="Hunsperger H.M."/>
            <person name="Ryken S.A."/>
            <person name="Yost W."/>
            <person name="Jha R.K."/>
            <person name="Patterson J."/>
            <person name="Monnat R.J. Jr."/>
            <person name="Barlow S.B."/>
            <person name="Starkenburg S.R."/>
            <person name="Cattolico R.A."/>
        </authorList>
    </citation>
    <scope>NUCLEOTIDE SEQUENCE</scope>
    <source>
        <strain evidence="10">CCMP291</strain>
    </source>
</reference>
<feature type="transmembrane region" description="Helical" evidence="7">
    <location>
        <begin position="326"/>
        <end position="345"/>
    </location>
</feature>
<feature type="region of interest" description="Disordered" evidence="8">
    <location>
        <begin position="674"/>
        <end position="693"/>
    </location>
</feature>
<gene>
    <name evidence="9" type="ORF">Ctob_013029</name>
</gene>
<evidence type="ECO:0000256" key="1">
    <source>
        <dbReference type="ARBA" id="ARBA00004141"/>
    </source>
</evidence>
<evidence type="ECO:0000256" key="7">
    <source>
        <dbReference type="RuleBase" id="RU368066"/>
    </source>
</evidence>
<feature type="transmembrane region" description="Helical" evidence="7">
    <location>
        <begin position="279"/>
        <end position="306"/>
    </location>
</feature>
<keyword evidence="10" id="KW-1185">Reference proteome</keyword>
<comment type="similarity">
    <text evidence="2 7">Belongs to the CTL (choline transporter-like) family.</text>
</comment>
<feature type="transmembrane region" description="Helical" evidence="7">
    <location>
        <begin position="189"/>
        <end position="210"/>
    </location>
</feature>